<dbReference type="EMBL" id="LSFI01000061">
    <property type="protein sequence ID" value="OAG26813.1"/>
    <property type="molecule type" value="Genomic_DNA"/>
</dbReference>
<dbReference type="GO" id="GO:0008033">
    <property type="term" value="P:tRNA processing"/>
    <property type="evidence" value="ECO:0007669"/>
    <property type="project" value="UniProtKB-KW"/>
</dbReference>
<keyword evidence="2" id="KW-0819">tRNA processing</keyword>
<keyword evidence="3" id="KW-0413">Isomerase</keyword>
<accession>A0A177E4C1</accession>
<sequence>MRIKYKPEEFIVYEVADIKAEPKGDYALYRLYKRGATTWDVVGDIARRLRLKASAIQYGGLKDRHAISYQYLTIRHGPKKDIKGKNYELFYLGQTKHPMSKARLKGNFFRILVREVQVVPEKLSRERDLVLRYGVANYFDEQRFGSVKRGQEFAIKELIMGNYEKALYLLLAEGSQYEMKKTEGFRRCLKENWLNFSACVELAPSPWERRLLEFLAGHKPSKRTFKRAFALVDREYLLMLCHAYQAYIWNETVKLYLKKLGLKLWPVPYLLGELLFYRDFPEELTEAILNQKIPLPSPRLKLDPELKELMEEVLRREGIEGLEKFRTLAKGATFKTYPREVAIIPQKLKFEIVNRNQVWLEFFLPKGSYATIVLKRLFLLPEN</sequence>
<dbReference type="Pfam" id="PF01142">
    <property type="entry name" value="TruD"/>
    <property type="match status" value="2"/>
</dbReference>
<dbReference type="Gene3D" id="3.30.70.3160">
    <property type="match status" value="1"/>
</dbReference>
<dbReference type="OrthoDB" id="1550679at2"/>
<evidence type="ECO:0000313" key="5">
    <source>
        <dbReference type="EMBL" id="OAG26813.1"/>
    </source>
</evidence>
<dbReference type="InterPro" id="IPR001656">
    <property type="entry name" value="PsdUridine_synth_TruD"/>
</dbReference>
<dbReference type="Proteomes" id="UP000076964">
    <property type="component" value="Unassembled WGS sequence"/>
</dbReference>
<dbReference type="PROSITE" id="PS50984">
    <property type="entry name" value="TRUD"/>
    <property type="match status" value="1"/>
</dbReference>
<dbReference type="SUPFAM" id="SSF55120">
    <property type="entry name" value="Pseudouridine synthase"/>
    <property type="match status" value="1"/>
</dbReference>
<dbReference type="PANTHER" id="PTHR13326">
    <property type="entry name" value="TRNA PSEUDOURIDINE SYNTHASE D"/>
    <property type="match status" value="1"/>
</dbReference>
<proteinExistence type="inferred from homology"/>
<dbReference type="InterPro" id="IPR020119">
    <property type="entry name" value="PsdUridine_synth_TruD_CS"/>
</dbReference>
<dbReference type="GO" id="GO:0009982">
    <property type="term" value="F:pseudouridine synthase activity"/>
    <property type="evidence" value="ECO:0007669"/>
    <property type="project" value="InterPro"/>
</dbReference>
<dbReference type="GO" id="GO:0001522">
    <property type="term" value="P:pseudouridine synthesis"/>
    <property type="evidence" value="ECO:0007669"/>
    <property type="project" value="InterPro"/>
</dbReference>
<dbReference type="PROSITE" id="PS01268">
    <property type="entry name" value="UPF0024"/>
    <property type="match status" value="1"/>
</dbReference>
<comment type="similarity">
    <text evidence="1">Belongs to the pseudouridine synthase TruD family.</text>
</comment>
<organism evidence="5 6">
    <name type="scientific">Thermodesulfatator autotrophicus</name>
    <dbReference type="NCBI Taxonomy" id="1795632"/>
    <lineage>
        <taxon>Bacteria</taxon>
        <taxon>Pseudomonadati</taxon>
        <taxon>Thermodesulfobacteriota</taxon>
        <taxon>Thermodesulfobacteria</taxon>
        <taxon>Thermodesulfobacteriales</taxon>
        <taxon>Thermodesulfatatoraceae</taxon>
        <taxon>Thermodesulfatator</taxon>
    </lineage>
</organism>
<feature type="domain" description="TRUD" evidence="4">
    <location>
        <begin position="134"/>
        <end position="344"/>
    </location>
</feature>
<keyword evidence="6" id="KW-1185">Reference proteome</keyword>
<dbReference type="Gene3D" id="1.10.1510.30">
    <property type="match status" value="1"/>
</dbReference>
<dbReference type="PIRSF" id="PIRSF037016">
    <property type="entry name" value="Pseudouridin_synth_euk_prd"/>
    <property type="match status" value="1"/>
</dbReference>
<gene>
    <name evidence="5" type="ORF">TH606_10255</name>
</gene>
<dbReference type="STRING" id="1795632.TH606_10255"/>
<evidence type="ECO:0000256" key="1">
    <source>
        <dbReference type="ARBA" id="ARBA00007953"/>
    </source>
</evidence>
<dbReference type="RefSeq" id="WP_068543683.1">
    <property type="nucleotide sequence ID" value="NZ_LSFI01000061.1"/>
</dbReference>
<dbReference type="InterPro" id="IPR042214">
    <property type="entry name" value="TruD_catalytic"/>
</dbReference>
<dbReference type="InterPro" id="IPR020103">
    <property type="entry name" value="PsdUridine_synth_cat_dom_sf"/>
</dbReference>
<dbReference type="GO" id="GO:0003723">
    <property type="term" value="F:RNA binding"/>
    <property type="evidence" value="ECO:0007669"/>
    <property type="project" value="InterPro"/>
</dbReference>
<dbReference type="InterPro" id="IPR011760">
    <property type="entry name" value="PsdUridine_synth_TruD_insert"/>
</dbReference>
<protein>
    <submittedName>
        <fullName evidence="5">Pseudouridine synthase</fullName>
    </submittedName>
</protein>
<dbReference type="PANTHER" id="PTHR13326:SF21">
    <property type="entry name" value="PSEUDOURIDYLATE SYNTHASE PUS7L"/>
    <property type="match status" value="1"/>
</dbReference>
<evidence type="ECO:0000256" key="2">
    <source>
        <dbReference type="ARBA" id="ARBA00022694"/>
    </source>
</evidence>
<reference evidence="5 6" key="1">
    <citation type="submission" date="2016-02" db="EMBL/GenBank/DDBJ databases">
        <title>Draft genome sequence of Thermodesulfatator sp. S606.</title>
        <authorList>
            <person name="Lai Q."/>
            <person name="Cao J."/>
            <person name="Dupont S."/>
            <person name="Shao Z."/>
            <person name="Jebbar M."/>
            <person name="Alain K."/>
        </authorList>
    </citation>
    <scope>NUCLEOTIDE SEQUENCE [LARGE SCALE GENOMIC DNA]</scope>
    <source>
        <strain evidence="5 6">S606</strain>
    </source>
</reference>
<dbReference type="AlphaFoldDB" id="A0A177E4C1"/>
<name>A0A177E4C1_9BACT</name>
<evidence type="ECO:0000259" key="4">
    <source>
        <dbReference type="PROSITE" id="PS50984"/>
    </source>
</evidence>
<comment type="caution">
    <text evidence="5">The sequence shown here is derived from an EMBL/GenBank/DDBJ whole genome shotgun (WGS) entry which is preliminary data.</text>
</comment>
<evidence type="ECO:0000256" key="3">
    <source>
        <dbReference type="ARBA" id="ARBA00023235"/>
    </source>
</evidence>
<evidence type="ECO:0000313" key="6">
    <source>
        <dbReference type="Proteomes" id="UP000076964"/>
    </source>
</evidence>
<dbReference type="GO" id="GO:0140098">
    <property type="term" value="F:catalytic activity, acting on RNA"/>
    <property type="evidence" value="ECO:0007669"/>
    <property type="project" value="UniProtKB-ARBA"/>
</dbReference>
<dbReference type="Gene3D" id="3.30.2350.20">
    <property type="entry name" value="TruD, catalytic domain"/>
    <property type="match status" value="1"/>
</dbReference>